<name>A0ABD3TN16_9LAMI</name>
<dbReference type="EMBL" id="JBJXBP010000003">
    <property type="protein sequence ID" value="KAL3837718.1"/>
    <property type="molecule type" value="Genomic_DNA"/>
</dbReference>
<dbReference type="Proteomes" id="UP001634393">
    <property type="component" value="Unassembled WGS sequence"/>
</dbReference>
<reference evidence="1 2" key="1">
    <citation type="submission" date="2024-12" db="EMBL/GenBank/DDBJ databases">
        <title>The unique morphological basis and parallel evolutionary history of personate flowers in Penstemon.</title>
        <authorList>
            <person name="Depatie T.H."/>
            <person name="Wessinger C.A."/>
        </authorList>
    </citation>
    <scope>NUCLEOTIDE SEQUENCE [LARGE SCALE GENOMIC DNA]</scope>
    <source>
        <strain evidence="1">WTNN_2</strain>
        <tissue evidence="1">Leaf</tissue>
    </source>
</reference>
<protein>
    <submittedName>
        <fullName evidence="1">Uncharacterized protein</fullName>
    </submittedName>
</protein>
<dbReference type="PANTHER" id="PTHR48048:SF70">
    <property type="entry name" value="ISOFLAVONE 7-O-GLUCOSYLTRANSFERASE"/>
    <property type="match status" value="1"/>
</dbReference>
<dbReference type="SUPFAM" id="SSF53756">
    <property type="entry name" value="UDP-Glycosyltransferase/glycogen phosphorylase"/>
    <property type="match status" value="1"/>
</dbReference>
<evidence type="ECO:0000313" key="2">
    <source>
        <dbReference type="Proteomes" id="UP001634393"/>
    </source>
</evidence>
<organism evidence="1 2">
    <name type="scientific">Penstemon smallii</name>
    <dbReference type="NCBI Taxonomy" id="265156"/>
    <lineage>
        <taxon>Eukaryota</taxon>
        <taxon>Viridiplantae</taxon>
        <taxon>Streptophyta</taxon>
        <taxon>Embryophyta</taxon>
        <taxon>Tracheophyta</taxon>
        <taxon>Spermatophyta</taxon>
        <taxon>Magnoliopsida</taxon>
        <taxon>eudicotyledons</taxon>
        <taxon>Gunneridae</taxon>
        <taxon>Pentapetalae</taxon>
        <taxon>asterids</taxon>
        <taxon>lamiids</taxon>
        <taxon>Lamiales</taxon>
        <taxon>Plantaginaceae</taxon>
        <taxon>Cheloneae</taxon>
        <taxon>Penstemon</taxon>
    </lineage>
</organism>
<dbReference type="AlphaFoldDB" id="A0ABD3TN16"/>
<evidence type="ECO:0000313" key="1">
    <source>
        <dbReference type="EMBL" id="KAL3837718.1"/>
    </source>
</evidence>
<dbReference type="InterPro" id="IPR050481">
    <property type="entry name" value="UDP-glycosyltransf_plant"/>
</dbReference>
<sequence length="259" mass="28247">MADTIILYASAEHLNSMLILANFITKHHPSISVTILSTAPDSAAASISGVTSITYHRLTAATLPPNLTKNPIELFFEIPRLHNPNLRQALEEISQKSNIRAFVIDFFCNSAFEVSTSMNIPTYFYISSGAFGLCAFLYFPTIDEMIVEDVGDFNDFLEVPGCPPVHSLDFPKGMFFRNSNTYKHFLCTAKNIRKSTGIVVNAFDALEFRAKEALTNNLCNPDAKTPPAESGGDEDFGGDGGGEGWFVGGCFGKVYKGCG</sequence>
<comment type="caution">
    <text evidence="1">The sequence shown here is derived from an EMBL/GenBank/DDBJ whole genome shotgun (WGS) entry which is preliminary data.</text>
</comment>
<keyword evidence="2" id="KW-1185">Reference proteome</keyword>
<accession>A0ABD3TN16</accession>
<dbReference type="Gene3D" id="3.40.50.2000">
    <property type="entry name" value="Glycogen Phosphorylase B"/>
    <property type="match status" value="1"/>
</dbReference>
<dbReference type="PANTHER" id="PTHR48048">
    <property type="entry name" value="GLYCOSYLTRANSFERASE"/>
    <property type="match status" value="1"/>
</dbReference>
<proteinExistence type="predicted"/>
<gene>
    <name evidence="1" type="ORF">ACJIZ3_022309</name>
</gene>